<protein>
    <recommendedName>
        <fullName evidence="4">Wall-associated receptor kinase galacturonan-binding domain-containing protein</fullName>
    </recommendedName>
</protein>
<evidence type="ECO:0000313" key="3">
    <source>
        <dbReference type="Proteomes" id="UP000306102"/>
    </source>
</evidence>
<feature type="signal peptide" evidence="1">
    <location>
        <begin position="1"/>
        <end position="23"/>
    </location>
</feature>
<evidence type="ECO:0000256" key="1">
    <source>
        <dbReference type="SAM" id="SignalP"/>
    </source>
</evidence>
<comment type="caution">
    <text evidence="2">The sequence shown here is derived from an EMBL/GenBank/DDBJ whole genome shotgun (WGS) entry which is preliminary data.</text>
</comment>
<evidence type="ECO:0008006" key="4">
    <source>
        <dbReference type="Google" id="ProtNLM"/>
    </source>
</evidence>
<gene>
    <name evidence="2" type="ORF">TEA_006982</name>
</gene>
<proteinExistence type="predicted"/>
<sequence>MDVPFFLAIFLLSHLLLLHSFSAKEDNKNQSTCPKSFDCKPLHHPLDFPFSNSTYPQCGLRTVTCDEPLSKIQLGKEGSWYDVTTEENLSGNIFQIHDQFLQTQLETESCDVFKNLSFPNTSSVSFTIYHPYLSFKCNKNFDLKDYHFKEFHNYTNCTDYNLYYKYPYHQLSSPATLPPSCSVIQLPLNLSNTKNHNEDDPFNLLTHTFSLELHLSEDCLRCYLEEGGQCQNDNQKFHCATTNKGIDTPAN</sequence>
<organism evidence="2 3">
    <name type="scientific">Camellia sinensis var. sinensis</name>
    <name type="common">China tea</name>
    <dbReference type="NCBI Taxonomy" id="542762"/>
    <lineage>
        <taxon>Eukaryota</taxon>
        <taxon>Viridiplantae</taxon>
        <taxon>Streptophyta</taxon>
        <taxon>Embryophyta</taxon>
        <taxon>Tracheophyta</taxon>
        <taxon>Spermatophyta</taxon>
        <taxon>Magnoliopsida</taxon>
        <taxon>eudicotyledons</taxon>
        <taxon>Gunneridae</taxon>
        <taxon>Pentapetalae</taxon>
        <taxon>asterids</taxon>
        <taxon>Ericales</taxon>
        <taxon>Theaceae</taxon>
        <taxon>Camellia</taxon>
    </lineage>
</organism>
<keyword evidence="3" id="KW-1185">Reference proteome</keyword>
<feature type="chain" id="PRO_5020541932" description="Wall-associated receptor kinase galacturonan-binding domain-containing protein" evidence="1">
    <location>
        <begin position="24"/>
        <end position="251"/>
    </location>
</feature>
<reference evidence="2 3" key="1">
    <citation type="journal article" date="2018" name="Proc. Natl. Acad. Sci. U.S.A.">
        <title>Draft genome sequence of Camellia sinensis var. sinensis provides insights into the evolution of the tea genome and tea quality.</title>
        <authorList>
            <person name="Wei C."/>
            <person name="Yang H."/>
            <person name="Wang S."/>
            <person name="Zhao J."/>
            <person name="Liu C."/>
            <person name="Gao L."/>
            <person name="Xia E."/>
            <person name="Lu Y."/>
            <person name="Tai Y."/>
            <person name="She G."/>
            <person name="Sun J."/>
            <person name="Cao H."/>
            <person name="Tong W."/>
            <person name="Gao Q."/>
            <person name="Li Y."/>
            <person name="Deng W."/>
            <person name="Jiang X."/>
            <person name="Wang W."/>
            <person name="Chen Q."/>
            <person name="Zhang S."/>
            <person name="Li H."/>
            <person name="Wu J."/>
            <person name="Wang P."/>
            <person name="Li P."/>
            <person name="Shi C."/>
            <person name="Zheng F."/>
            <person name="Jian J."/>
            <person name="Huang B."/>
            <person name="Shan D."/>
            <person name="Shi M."/>
            <person name="Fang C."/>
            <person name="Yue Y."/>
            <person name="Li F."/>
            <person name="Li D."/>
            <person name="Wei S."/>
            <person name="Han B."/>
            <person name="Jiang C."/>
            <person name="Yin Y."/>
            <person name="Xia T."/>
            <person name="Zhang Z."/>
            <person name="Bennetzen J.L."/>
            <person name="Zhao S."/>
            <person name="Wan X."/>
        </authorList>
    </citation>
    <scope>NUCLEOTIDE SEQUENCE [LARGE SCALE GENOMIC DNA]</scope>
    <source>
        <strain evidence="3">cv. Shuchazao</strain>
        <tissue evidence="2">Leaf</tissue>
    </source>
</reference>
<accession>A0A4S4EA07</accession>
<evidence type="ECO:0000313" key="2">
    <source>
        <dbReference type="EMBL" id="THG13001.1"/>
    </source>
</evidence>
<keyword evidence="1" id="KW-0732">Signal</keyword>
<dbReference type="AlphaFoldDB" id="A0A4S4EA07"/>
<dbReference type="STRING" id="542762.A0A4S4EA07"/>
<dbReference type="Proteomes" id="UP000306102">
    <property type="component" value="Unassembled WGS sequence"/>
</dbReference>
<name>A0A4S4EA07_CAMSN</name>
<dbReference type="EMBL" id="SDRB02006148">
    <property type="protein sequence ID" value="THG13001.1"/>
    <property type="molecule type" value="Genomic_DNA"/>
</dbReference>